<proteinExistence type="evidence at transcript level"/>
<feature type="compositionally biased region" description="Low complexity" evidence="1">
    <location>
        <begin position="57"/>
        <end position="67"/>
    </location>
</feature>
<feature type="signal peptide" evidence="2">
    <location>
        <begin position="1"/>
        <end position="16"/>
    </location>
</feature>
<feature type="region of interest" description="Disordered" evidence="1">
    <location>
        <begin position="27"/>
        <end position="90"/>
    </location>
</feature>
<dbReference type="AlphaFoldDB" id="A0A2K8JMF3"/>
<organism evidence="3">
    <name type="scientific">Pristhesancus plagipennis</name>
    <name type="common">Common assassin bug</name>
    <dbReference type="NCBI Taxonomy" id="1955184"/>
    <lineage>
        <taxon>Eukaryota</taxon>
        <taxon>Metazoa</taxon>
        <taxon>Ecdysozoa</taxon>
        <taxon>Arthropoda</taxon>
        <taxon>Hexapoda</taxon>
        <taxon>Insecta</taxon>
        <taxon>Pterygota</taxon>
        <taxon>Neoptera</taxon>
        <taxon>Paraneoptera</taxon>
        <taxon>Hemiptera</taxon>
        <taxon>Heteroptera</taxon>
        <taxon>Panheteroptera</taxon>
        <taxon>Cimicomorpha</taxon>
        <taxon>Reduviidae</taxon>
        <taxon>Harpactorinae</taxon>
        <taxon>Harpactorini</taxon>
        <taxon>Pristhesancus</taxon>
    </lineage>
</organism>
<evidence type="ECO:0000256" key="2">
    <source>
        <dbReference type="SAM" id="SignalP"/>
    </source>
</evidence>
<name>A0A2K8JMF3_PRIPG</name>
<sequence length="169" mass="18017">MKYFVCVLLFAGAALAQWGHNDDGQWRDDSHQWNNNQWNNNWNGGDDNGQYHADNSGQWDGDQGGQWNPSADGSLAGQYNAGAGQWNGPWAGQPAAGPWAGAPAHWNAGPPGVPQDTPEVAAAKAAHLAAHAAHGRKRRSAILTTAWAPNGYVATTTLEHGLVVPHAIW</sequence>
<keyword evidence="2" id="KW-0732">Signal</keyword>
<feature type="compositionally biased region" description="Low complexity" evidence="1">
    <location>
        <begin position="32"/>
        <end position="50"/>
    </location>
</feature>
<dbReference type="EMBL" id="KY031257">
    <property type="protein sequence ID" value="ATU83008.1"/>
    <property type="molecule type" value="mRNA"/>
</dbReference>
<protein>
    <submittedName>
        <fullName evidence="3">Uncharacterized protein</fullName>
    </submittedName>
</protein>
<feature type="chain" id="PRO_5014642343" evidence="2">
    <location>
        <begin position="17"/>
        <end position="169"/>
    </location>
</feature>
<evidence type="ECO:0000313" key="3">
    <source>
        <dbReference type="EMBL" id="ATU83008.1"/>
    </source>
</evidence>
<evidence type="ECO:0000256" key="1">
    <source>
        <dbReference type="SAM" id="MobiDB-lite"/>
    </source>
</evidence>
<reference evidence="3" key="1">
    <citation type="submission" date="2016-10" db="EMBL/GenBank/DDBJ databases">
        <title>The assassin bug Pristhesancus plagipennis produces two different types of venom.</title>
        <authorList>
            <person name="Walker A.A."/>
            <person name="Herzig V."/>
            <person name="Jin J."/>
            <person name="Fry B.G."/>
            <person name="King G.F."/>
        </authorList>
    </citation>
    <scope>NUCLEOTIDE SEQUENCE</scope>
    <source>
        <tissue evidence="3">Venom/labial glands</tissue>
    </source>
</reference>
<accession>A0A2K8JMF3</accession>